<evidence type="ECO:0008006" key="4">
    <source>
        <dbReference type="Google" id="ProtNLM"/>
    </source>
</evidence>
<dbReference type="OrthoDB" id="6118616at2"/>
<gene>
    <name evidence="2" type="ORF">FLL46_08475</name>
</gene>
<evidence type="ECO:0000313" key="2">
    <source>
        <dbReference type="EMBL" id="TQV88545.1"/>
    </source>
</evidence>
<dbReference type="AlphaFoldDB" id="A0A545UGH9"/>
<keyword evidence="1" id="KW-0472">Membrane</keyword>
<name>A0A545UGH9_9GAMM</name>
<organism evidence="2 3">
    <name type="scientific">Aliikangiella coralliicola</name>
    <dbReference type="NCBI Taxonomy" id="2592383"/>
    <lineage>
        <taxon>Bacteria</taxon>
        <taxon>Pseudomonadati</taxon>
        <taxon>Pseudomonadota</taxon>
        <taxon>Gammaproteobacteria</taxon>
        <taxon>Oceanospirillales</taxon>
        <taxon>Pleioneaceae</taxon>
        <taxon>Aliikangiella</taxon>
    </lineage>
</organism>
<dbReference type="EMBL" id="VIKS01000004">
    <property type="protein sequence ID" value="TQV88545.1"/>
    <property type="molecule type" value="Genomic_DNA"/>
</dbReference>
<protein>
    <recommendedName>
        <fullName evidence="4">MSHA biogenesis protein MshP</fullName>
    </recommendedName>
</protein>
<accession>A0A545UGH9</accession>
<evidence type="ECO:0000313" key="3">
    <source>
        <dbReference type="Proteomes" id="UP000315439"/>
    </source>
</evidence>
<proteinExistence type="predicted"/>
<sequence length="146" mass="15559">MFLSKFNRRHSKVSLPKEQQGISLAILLFIIIIVGLLATALTRINTQSNLANAQQVIATRAFFAAESGAQLQATSIFPIAGGAGVCANQNFNFNANGLNGCSATTTCTTITVGSEDYYQVSSQGQCNAGQPMQATRTIEVRLKDIN</sequence>
<comment type="caution">
    <text evidence="2">The sequence shown here is derived from an EMBL/GenBank/DDBJ whole genome shotgun (WGS) entry which is preliminary data.</text>
</comment>
<reference evidence="2 3" key="1">
    <citation type="submission" date="2019-07" db="EMBL/GenBank/DDBJ databases">
        <title>Draft genome for Aliikangiella sp. M105.</title>
        <authorList>
            <person name="Wang G."/>
        </authorList>
    </citation>
    <scope>NUCLEOTIDE SEQUENCE [LARGE SCALE GENOMIC DNA]</scope>
    <source>
        <strain evidence="2 3">M105</strain>
    </source>
</reference>
<keyword evidence="1" id="KW-0812">Transmembrane</keyword>
<dbReference type="Proteomes" id="UP000315439">
    <property type="component" value="Unassembled WGS sequence"/>
</dbReference>
<feature type="transmembrane region" description="Helical" evidence="1">
    <location>
        <begin position="21"/>
        <end position="41"/>
    </location>
</feature>
<keyword evidence="1" id="KW-1133">Transmembrane helix</keyword>
<evidence type="ECO:0000256" key="1">
    <source>
        <dbReference type="SAM" id="Phobius"/>
    </source>
</evidence>
<keyword evidence="3" id="KW-1185">Reference proteome</keyword>
<dbReference type="RefSeq" id="WP_142893053.1">
    <property type="nucleotide sequence ID" value="NZ_ML660162.1"/>
</dbReference>